<dbReference type="PANTHER" id="PTHR43748">
    <property type="entry name" value="RIBOSE-5-PHOSPHATE ISOMERASE 3, CHLOROPLASTIC-RELATED"/>
    <property type="match status" value="1"/>
</dbReference>
<dbReference type="NCBIfam" id="TIGR00021">
    <property type="entry name" value="rpiA"/>
    <property type="match status" value="1"/>
</dbReference>
<name>A0A2G5K708_9RHOB</name>
<dbReference type="NCBIfam" id="NF001924">
    <property type="entry name" value="PRK00702.1"/>
    <property type="match status" value="1"/>
</dbReference>
<dbReference type="RefSeq" id="WP_099592858.1">
    <property type="nucleotide sequence ID" value="NZ_MDGM01000012.1"/>
</dbReference>
<evidence type="ECO:0000313" key="5">
    <source>
        <dbReference type="Proteomes" id="UP000231516"/>
    </source>
</evidence>
<dbReference type="OrthoDB" id="5870696at2"/>
<dbReference type="HAMAP" id="MF_00170">
    <property type="entry name" value="Rib_5P_isom_A"/>
    <property type="match status" value="1"/>
</dbReference>
<feature type="active site" description="Proton acceptor" evidence="3">
    <location>
        <position position="108"/>
    </location>
</feature>
<dbReference type="Gene3D" id="3.30.70.260">
    <property type="match status" value="1"/>
</dbReference>
<dbReference type="Proteomes" id="UP000231516">
    <property type="component" value="Unassembled WGS sequence"/>
</dbReference>
<dbReference type="GO" id="GO:0009052">
    <property type="term" value="P:pentose-phosphate shunt, non-oxidative branch"/>
    <property type="evidence" value="ECO:0007669"/>
    <property type="project" value="UniProtKB-UniRule"/>
</dbReference>
<dbReference type="CDD" id="cd01398">
    <property type="entry name" value="RPI_A"/>
    <property type="match status" value="1"/>
</dbReference>
<dbReference type="EC" id="5.3.1.6" evidence="3"/>
<dbReference type="EMBL" id="MDGM01000012">
    <property type="protein sequence ID" value="PIB24484.1"/>
    <property type="molecule type" value="Genomic_DNA"/>
</dbReference>
<comment type="catalytic activity">
    <reaction evidence="1 3">
        <text>aldehydo-D-ribose 5-phosphate = D-ribulose 5-phosphate</text>
        <dbReference type="Rhea" id="RHEA:14657"/>
        <dbReference type="ChEBI" id="CHEBI:58121"/>
        <dbReference type="ChEBI" id="CHEBI:58273"/>
        <dbReference type="EC" id="5.3.1.6"/>
    </reaction>
</comment>
<gene>
    <name evidence="3" type="primary">rpiA</name>
    <name evidence="4" type="ORF">BFP76_04570</name>
</gene>
<comment type="function">
    <text evidence="3">Catalyzes the reversible conversion of ribose-5-phosphate to ribulose 5-phosphate.</text>
</comment>
<evidence type="ECO:0000313" key="4">
    <source>
        <dbReference type="EMBL" id="PIB24484.1"/>
    </source>
</evidence>
<comment type="similarity">
    <text evidence="3">Belongs to the ribose 5-phosphate isomerase family.</text>
</comment>
<dbReference type="InterPro" id="IPR037171">
    <property type="entry name" value="NagB/RpiA_transferase-like"/>
</dbReference>
<evidence type="ECO:0000256" key="3">
    <source>
        <dbReference type="HAMAP-Rule" id="MF_00170"/>
    </source>
</evidence>
<evidence type="ECO:0000256" key="1">
    <source>
        <dbReference type="ARBA" id="ARBA00001713"/>
    </source>
</evidence>
<feature type="binding site" evidence="3">
    <location>
        <position position="126"/>
    </location>
    <ligand>
        <name>substrate</name>
    </ligand>
</feature>
<dbReference type="AlphaFoldDB" id="A0A2G5K708"/>
<dbReference type="Pfam" id="PF06026">
    <property type="entry name" value="Rib_5-P_isom_A"/>
    <property type="match status" value="1"/>
</dbReference>
<dbReference type="FunFam" id="3.40.50.1360:FF:000001">
    <property type="entry name" value="Ribose-5-phosphate isomerase A"/>
    <property type="match status" value="1"/>
</dbReference>
<organism evidence="4 5">
    <name type="scientific">Paramylibacter kogurei</name>
    <dbReference type="NCBI Taxonomy" id="1889778"/>
    <lineage>
        <taxon>Bacteria</taxon>
        <taxon>Pseudomonadati</taxon>
        <taxon>Pseudomonadota</taxon>
        <taxon>Alphaproteobacteria</taxon>
        <taxon>Rhodobacterales</taxon>
        <taxon>Paracoccaceae</taxon>
        <taxon>Paramylibacter</taxon>
    </lineage>
</organism>
<dbReference type="GO" id="GO:0004751">
    <property type="term" value="F:ribose-5-phosphate isomerase activity"/>
    <property type="evidence" value="ECO:0007669"/>
    <property type="project" value="UniProtKB-UniRule"/>
</dbReference>
<sequence>MLNAAETGKFISAKRALEFVQPDMKLGLGTGSTAAWLVKLLADAKSNNGLQFSAAATSSVTTQLAESLGIKIHALDDIGQLDLAIDGADEFDPDLNLIKGGGGALLQEKIVETAADQLVIITDASKQVQHLGAFDLPVEVVKFGWQTTQRLIADVLKTADVDGQTITRRGGDNPFVTDEGHFILDLRLKKIGNPAALATALTSIAGVVETGLFLDMTTAIVVGDGNGLARVQHKGSADWTEQQYDLDAEAALIKRVMG</sequence>
<dbReference type="UniPathway" id="UPA00115">
    <property type="reaction ID" value="UER00412"/>
</dbReference>
<dbReference type="InterPro" id="IPR020672">
    <property type="entry name" value="Ribose5P_isomerase_typA_subgr"/>
</dbReference>
<keyword evidence="5" id="KW-1185">Reference proteome</keyword>
<comment type="subunit">
    <text evidence="3">Homodimer.</text>
</comment>
<dbReference type="PANTHER" id="PTHR43748:SF3">
    <property type="entry name" value="RIBOSE-5-PHOSPHATE ISOMERASE 3, CHLOROPLASTIC-RELATED"/>
    <property type="match status" value="1"/>
</dbReference>
<proteinExistence type="inferred from homology"/>
<keyword evidence="2 3" id="KW-0413">Isomerase</keyword>
<comment type="caution">
    <text evidence="4">The sequence shown here is derived from an EMBL/GenBank/DDBJ whole genome shotgun (WGS) entry which is preliminary data.</text>
</comment>
<evidence type="ECO:0000256" key="2">
    <source>
        <dbReference type="ARBA" id="ARBA00023235"/>
    </source>
</evidence>
<feature type="binding site" evidence="3">
    <location>
        <begin position="86"/>
        <end position="89"/>
    </location>
    <ligand>
        <name>substrate</name>
    </ligand>
</feature>
<accession>A0A2G5K708</accession>
<protein>
    <recommendedName>
        <fullName evidence="3">Ribose-5-phosphate isomerase A</fullName>
        <ecNumber evidence="3">5.3.1.6</ecNumber>
    </recommendedName>
    <alternativeName>
        <fullName evidence="3">Phosphoriboisomerase A</fullName>
        <shortName evidence="3">PRI</shortName>
    </alternativeName>
</protein>
<dbReference type="SUPFAM" id="SSF75445">
    <property type="entry name" value="D-ribose-5-phosphate isomerase (RpiA), lid domain"/>
    <property type="match status" value="1"/>
</dbReference>
<dbReference type="Gene3D" id="3.40.50.1360">
    <property type="match status" value="1"/>
</dbReference>
<dbReference type="InterPro" id="IPR050262">
    <property type="entry name" value="Ribose-5P_isomerase"/>
</dbReference>
<feature type="binding site" evidence="3">
    <location>
        <begin position="99"/>
        <end position="102"/>
    </location>
    <ligand>
        <name>substrate</name>
    </ligand>
</feature>
<dbReference type="InterPro" id="IPR004788">
    <property type="entry name" value="Ribose5P_isomerase_type_A"/>
</dbReference>
<dbReference type="SUPFAM" id="SSF100950">
    <property type="entry name" value="NagB/RpiA/CoA transferase-like"/>
    <property type="match status" value="1"/>
</dbReference>
<reference evidence="4 5" key="1">
    <citation type="submission" date="2016-08" db="EMBL/GenBank/DDBJ databases">
        <title>Draft genome of Amylibacter sp. strain 4G11.</title>
        <authorList>
            <person name="Wong S.-K."/>
            <person name="Hamasaki K."/>
            <person name="Yoshizawa S."/>
        </authorList>
    </citation>
    <scope>NUCLEOTIDE SEQUENCE [LARGE SCALE GENOMIC DNA]</scope>
    <source>
        <strain evidence="4 5">4G11</strain>
    </source>
</reference>
<comment type="pathway">
    <text evidence="3">Carbohydrate degradation; pentose phosphate pathway; D-ribose 5-phosphate from D-ribulose 5-phosphate (non-oxidative stage): step 1/1.</text>
</comment>
<feature type="binding site" evidence="3">
    <location>
        <begin position="30"/>
        <end position="33"/>
    </location>
    <ligand>
        <name>substrate</name>
    </ligand>
</feature>